<feature type="compositionally biased region" description="Basic and acidic residues" evidence="1">
    <location>
        <begin position="17"/>
        <end position="29"/>
    </location>
</feature>
<sequence length="83" mass="9284">MSGAAALGVDKVQAQLAREKKEGVRDERSEAEKHCQPLACELQRCATRYVYKPEKCDELKNRHKACVQDFMAKMADADTPSKA</sequence>
<name>A0AB34J6R8_PRYPA</name>
<keyword evidence="3" id="KW-1185">Reference proteome</keyword>
<dbReference type="PROSITE" id="PS51808">
    <property type="entry name" value="CHCH"/>
    <property type="match status" value="1"/>
</dbReference>
<dbReference type="Gene3D" id="1.10.287.1130">
    <property type="entry name" value="CytochromE C oxidase copper chaperone"/>
    <property type="match status" value="1"/>
</dbReference>
<reference evidence="2 3" key="1">
    <citation type="journal article" date="2024" name="Science">
        <title>Giant polyketide synthase enzymes in the biosynthesis of giant marine polyether toxins.</title>
        <authorList>
            <person name="Fallon T.R."/>
            <person name="Shende V.V."/>
            <person name="Wierzbicki I.H."/>
            <person name="Pendleton A.L."/>
            <person name="Watervoot N.F."/>
            <person name="Auber R.P."/>
            <person name="Gonzalez D.J."/>
            <person name="Wisecaver J.H."/>
            <person name="Moore B.S."/>
        </authorList>
    </citation>
    <scope>NUCLEOTIDE SEQUENCE [LARGE SCALE GENOMIC DNA]</scope>
    <source>
        <strain evidence="2 3">12B1</strain>
    </source>
</reference>
<organism evidence="2 3">
    <name type="scientific">Prymnesium parvum</name>
    <name type="common">Toxic golden alga</name>
    <dbReference type="NCBI Taxonomy" id="97485"/>
    <lineage>
        <taxon>Eukaryota</taxon>
        <taxon>Haptista</taxon>
        <taxon>Haptophyta</taxon>
        <taxon>Prymnesiophyceae</taxon>
        <taxon>Prymnesiales</taxon>
        <taxon>Prymnesiaceae</taxon>
        <taxon>Prymnesium</taxon>
    </lineage>
</organism>
<protein>
    <submittedName>
        <fullName evidence="2">Uncharacterized protein</fullName>
    </submittedName>
</protein>
<gene>
    <name evidence="2" type="ORF">AB1Y20_005638</name>
</gene>
<evidence type="ECO:0000313" key="2">
    <source>
        <dbReference type="EMBL" id="KAL1512380.1"/>
    </source>
</evidence>
<evidence type="ECO:0000256" key="1">
    <source>
        <dbReference type="SAM" id="MobiDB-lite"/>
    </source>
</evidence>
<dbReference type="SUPFAM" id="SSF47072">
    <property type="entry name" value="Cysteine alpha-hairpin motif"/>
    <property type="match status" value="1"/>
</dbReference>
<evidence type="ECO:0000313" key="3">
    <source>
        <dbReference type="Proteomes" id="UP001515480"/>
    </source>
</evidence>
<dbReference type="InterPro" id="IPR009069">
    <property type="entry name" value="Cys_alpha_HP_mot_SF"/>
</dbReference>
<dbReference type="EMBL" id="JBGBPQ010000013">
    <property type="protein sequence ID" value="KAL1512380.1"/>
    <property type="molecule type" value="Genomic_DNA"/>
</dbReference>
<dbReference type="AlphaFoldDB" id="A0AB34J6R8"/>
<comment type="caution">
    <text evidence="2">The sequence shown here is derived from an EMBL/GenBank/DDBJ whole genome shotgun (WGS) entry which is preliminary data.</text>
</comment>
<proteinExistence type="predicted"/>
<dbReference type="Proteomes" id="UP001515480">
    <property type="component" value="Unassembled WGS sequence"/>
</dbReference>
<accession>A0AB34J6R8</accession>
<feature type="region of interest" description="Disordered" evidence="1">
    <location>
        <begin position="1"/>
        <end position="29"/>
    </location>
</feature>